<reference evidence="8 9" key="1">
    <citation type="journal article" date="2024" name="Nat. Commun.">
        <title>Phylogenomics reveals the evolutionary origins of lichenization in chlorophyte algae.</title>
        <authorList>
            <person name="Puginier C."/>
            <person name="Libourel C."/>
            <person name="Otte J."/>
            <person name="Skaloud P."/>
            <person name="Haon M."/>
            <person name="Grisel S."/>
            <person name="Petersen M."/>
            <person name="Berrin J.G."/>
            <person name="Delaux P.M."/>
            <person name="Dal Grande F."/>
            <person name="Keller J."/>
        </authorList>
    </citation>
    <scope>NUCLEOTIDE SEQUENCE [LARGE SCALE GENOMIC DNA]</scope>
    <source>
        <strain evidence="8 9">SAG 245.80</strain>
    </source>
</reference>
<dbReference type="Pfam" id="PF02854">
    <property type="entry name" value="MIF4G"/>
    <property type="match status" value="1"/>
</dbReference>
<proteinExistence type="inferred from homology"/>
<dbReference type="Pfam" id="PF09088">
    <property type="entry name" value="MIF4G_like"/>
    <property type="match status" value="1"/>
</dbReference>
<evidence type="ECO:0000256" key="5">
    <source>
        <dbReference type="ARBA" id="ARBA00023242"/>
    </source>
</evidence>
<feature type="region of interest" description="Disordered" evidence="6">
    <location>
        <begin position="531"/>
        <end position="569"/>
    </location>
</feature>
<dbReference type="AlphaFoldDB" id="A0AAW1SIP7"/>
<name>A0AAW1SIP7_9CHLO</name>
<dbReference type="InterPro" id="IPR003890">
    <property type="entry name" value="MIF4G-like_typ-3"/>
</dbReference>
<dbReference type="InterPro" id="IPR027159">
    <property type="entry name" value="CBP80"/>
</dbReference>
<dbReference type="GO" id="GO:0008380">
    <property type="term" value="P:RNA splicing"/>
    <property type="evidence" value="ECO:0007669"/>
    <property type="project" value="UniProtKB-KW"/>
</dbReference>
<keyword evidence="4" id="KW-0508">mRNA splicing</keyword>
<dbReference type="Pfam" id="PF09090">
    <property type="entry name" value="MIF4G_like_2"/>
    <property type="match status" value="1"/>
</dbReference>
<dbReference type="Gene3D" id="1.25.40.180">
    <property type="match status" value="3"/>
</dbReference>
<dbReference type="InterPro" id="IPR015172">
    <property type="entry name" value="MIF4G-like_typ-1"/>
</dbReference>
<evidence type="ECO:0000256" key="4">
    <source>
        <dbReference type="ARBA" id="ARBA00023187"/>
    </source>
</evidence>
<comment type="caution">
    <text evidence="8">The sequence shown here is derived from an EMBL/GenBank/DDBJ whole genome shotgun (WGS) entry which is preliminary data.</text>
</comment>
<sequence length="929" mass="98195">MGDQNRRRRAYDQPGGGYTEHGHRGGGRGGGGGFKRRRDDGGGQEDGIKPLLASIIRLCDQLPGQPPPAIEEDLDVLQRTLARDLVTKGAALRRIILDCAVELSPKTPVYATLIGLLNTDNPQFVAELVALAQAEFNEAVAAPDRHKARMLLRLFAALVVANVLHPSSVVAALQQVVDAAIAVAEAGGTADSGRGWQPYADHLAYAALAALPWGGSELADSAPAEVGRLFESAERYMGMRPRAVQPALRPFFDARGDADAAAASDSGGASFLGQVWDAVSELRTTGNWVVTSIPRLFYAFEAALAAGQPHDLPPLTIPLTLPGAPLGTSPTEAAAALAAAFPARGLIRLLPAEHTEQGKPRIERLVAEEYILDTLHYFDGDRVQCARRLAMGLPLPDKHESLLAEMLFSQMLRLPAPAFKPLAYSALMVDVCKLVPTFPRSMSACVRECFARLGVMDPELRVRLSEWLAYHLSNFEFMWPWDKWRAVLDAPPHDSQRRFTVATLSRLVRLSYWARIESVLPPTLHGLLPPKPEVQSLDAPAPHAENGLANGENGDAPMPEAAAEPDAETRRAREVLDLVRRKEPAPALLTWAKQPALAGELGGAAGIVACVLRALLVAGAKSFTHMLIMLERYHAALEALLVAAGPQGEEAAVATAARVWEAAPQRAAQAIDRLLALRLVRASAVVRWAFSTPAVLALRDELGAGLAWEAFHGAVAKTLARTQDAREELAAAQAAMADAHVAAAAPYEPAEGAAAPPAEEIEAAAAAAAAVTRAAEDEVTTKEAELSETLEEERELLLLAFTLFRDTLAAGHAELQAAASATAAAADAAAKAAADAAIAAVGSAAAAEPAAGVDEGPTAEGDRGGAAAAAAREAERRAWFAFTLASLRECARRYGAAAAPLVARLEAEVFAEGAAPAEVRATVHEGLHY</sequence>
<evidence type="ECO:0000256" key="6">
    <source>
        <dbReference type="SAM" id="MobiDB-lite"/>
    </source>
</evidence>
<dbReference type="EMBL" id="JALJOU010000001">
    <property type="protein sequence ID" value="KAK9846278.1"/>
    <property type="molecule type" value="Genomic_DNA"/>
</dbReference>
<feature type="domain" description="MIF4G" evidence="7">
    <location>
        <begin position="48"/>
        <end position="310"/>
    </location>
</feature>
<evidence type="ECO:0000313" key="8">
    <source>
        <dbReference type="EMBL" id="KAK9846278.1"/>
    </source>
</evidence>
<evidence type="ECO:0000313" key="9">
    <source>
        <dbReference type="Proteomes" id="UP001445335"/>
    </source>
</evidence>
<comment type="similarity">
    <text evidence="2">Belongs to the NCBP1 family.</text>
</comment>
<evidence type="ECO:0000256" key="3">
    <source>
        <dbReference type="ARBA" id="ARBA00022664"/>
    </source>
</evidence>
<keyword evidence="3" id="KW-0507">mRNA processing</keyword>
<feature type="region of interest" description="Disordered" evidence="6">
    <location>
        <begin position="1"/>
        <end position="43"/>
    </location>
</feature>
<dbReference type="PANTHER" id="PTHR12412">
    <property type="entry name" value="CAP BINDING PROTEIN"/>
    <property type="match status" value="1"/>
</dbReference>
<dbReference type="GO" id="GO:0000184">
    <property type="term" value="P:nuclear-transcribed mRNA catabolic process, nonsense-mediated decay"/>
    <property type="evidence" value="ECO:0007669"/>
    <property type="project" value="TreeGrafter"/>
</dbReference>
<evidence type="ECO:0000256" key="1">
    <source>
        <dbReference type="ARBA" id="ARBA00004123"/>
    </source>
</evidence>
<dbReference type="SMART" id="SM00543">
    <property type="entry name" value="MIF4G"/>
    <property type="match status" value="1"/>
</dbReference>
<protein>
    <recommendedName>
        <fullName evidence="7">MIF4G domain-containing protein</fullName>
    </recommendedName>
</protein>
<gene>
    <name evidence="8" type="ORF">WJX81_000837</name>
</gene>
<accession>A0AAW1SIP7</accession>
<keyword evidence="9" id="KW-1185">Reference proteome</keyword>
<evidence type="ECO:0000259" key="7">
    <source>
        <dbReference type="SMART" id="SM00543"/>
    </source>
</evidence>
<dbReference type="Proteomes" id="UP001445335">
    <property type="component" value="Unassembled WGS sequence"/>
</dbReference>
<keyword evidence="5" id="KW-0539">Nucleus</keyword>
<evidence type="ECO:0000256" key="2">
    <source>
        <dbReference type="ARBA" id="ARBA00007413"/>
    </source>
</evidence>
<comment type="subcellular location">
    <subcellularLocation>
        <location evidence="1">Nucleus</location>
    </subcellularLocation>
</comment>
<dbReference type="GO" id="GO:0000339">
    <property type="term" value="F:RNA cap binding"/>
    <property type="evidence" value="ECO:0007669"/>
    <property type="project" value="InterPro"/>
</dbReference>
<dbReference type="PANTHER" id="PTHR12412:SF2">
    <property type="entry name" value="NUCLEAR CAP-BINDING PROTEIN SUBUNIT 1"/>
    <property type="match status" value="1"/>
</dbReference>
<organism evidence="8 9">
    <name type="scientific">Elliptochloris bilobata</name>
    <dbReference type="NCBI Taxonomy" id="381761"/>
    <lineage>
        <taxon>Eukaryota</taxon>
        <taxon>Viridiplantae</taxon>
        <taxon>Chlorophyta</taxon>
        <taxon>core chlorophytes</taxon>
        <taxon>Trebouxiophyceae</taxon>
        <taxon>Trebouxiophyceae incertae sedis</taxon>
        <taxon>Elliptochloris clade</taxon>
        <taxon>Elliptochloris</taxon>
    </lineage>
</organism>
<dbReference type="GO" id="GO:0006397">
    <property type="term" value="P:mRNA processing"/>
    <property type="evidence" value="ECO:0007669"/>
    <property type="project" value="UniProtKB-KW"/>
</dbReference>
<dbReference type="InterPro" id="IPR015174">
    <property type="entry name" value="MIF4G-like_typ-2"/>
</dbReference>
<dbReference type="InterPro" id="IPR016024">
    <property type="entry name" value="ARM-type_fold"/>
</dbReference>
<feature type="region of interest" description="Disordered" evidence="6">
    <location>
        <begin position="849"/>
        <end position="868"/>
    </location>
</feature>
<dbReference type="SUPFAM" id="SSF48371">
    <property type="entry name" value="ARM repeat"/>
    <property type="match status" value="3"/>
</dbReference>
<dbReference type="GO" id="GO:0005634">
    <property type="term" value="C:nucleus"/>
    <property type="evidence" value="ECO:0007669"/>
    <property type="project" value="UniProtKB-SubCell"/>
</dbReference>
<dbReference type="GO" id="GO:0005846">
    <property type="term" value="C:nuclear cap binding complex"/>
    <property type="evidence" value="ECO:0007669"/>
    <property type="project" value="InterPro"/>
</dbReference>
<dbReference type="GO" id="GO:0003729">
    <property type="term" value="F:mRNA binding"/>
    <property type="evidence" value="ECO:0007669"/>
    <property type="project" value="TreeGrafter"/>
</dbReference>
<dbReference type="GO" id="GO:0006406">
    <property type="term" value="P:mRNA export from nucleus"/>
    <property type="evidence" value="ECO:0007669"/>
    <property type="project" value="InterPro"/>
</dbReference>